<proteinExistence type="predicted"/>
<evidence type="ECO:0000313" key="2">
    <source>
        <dbReference type="Proteomes" id="UP001500962"/>
    </source>
</evidence>
<comment type="caution">
    <text evidence="1">The sequence shown here is derived from an EMBL/GenBank/DDBJ whole genome shotgun (WGS) entry which is preliminary data.</text>
</comment>
<organism evidence="1 2">
    <name type="scientific">Halococcus dombrowskii</name>
    <dbReference type="NCBI Taxonomy" id="179637"/>
    <lineage>
        <taxon>Archaea</taxon>
        <taxon>Methanobacteriati</taxon>
        <taxon>Methanobacteriota</taxon>
        <taxon>Stenosarchaea group</taxon>
        <taxon>Halobacteria</taxon>
        <taxon>Halobacteriales</taxon>
        <taxon>Halococcaceae</taxon>
        <taxon>Halococcus</taxon>
    </lineage>
</organism>
<dbReference type="EMBL" id="BAAADN010000006">
    <property type="protein sequence ID" value="GAA0452202.1"/>
    <property type="molecule type" value="Genomic_DNA"/>
</dbReference>
<reference evidence="1" key="1">
    <citation type="journal article" date="2014" name="Int. J. Syst. Evol. Microbiol.">
        <title>Complete genome sequence of Corynebacterium casei LMG S-19264T (=DSM 44701T), isolated from a smear-ripened cheese.</title>
        <authorList>
            <consortium name="US DOE Joint Genome Institute (JGI-PGF)"/>
            <person name="Walter F."/>
            <person name="Albersmeier A."/>
            <person name="Kalinowski J."/>
            <person name="Ruckert C."/>
        </authorList>
    </citation>
    <scope>NUCLEOTIDE SEQUENCE</scope>
    <source>
        <strain evidence="1">JCM 12289</strain>
    </source>
</reference>
<gene>
    <name evidence="1" type="ORF">GCM10008985_04870</name>
</gene>
<protein>
    <submittedName>
        <fullName evidence="1">Uncharacterized protein</fullName>
    </submittedName>
</protein>
<reference evidence="1" key="2">
    <citation type="submission" date="2023-12" db="EMBL/GenBank/DDBJ databases">
        <authorList>
            <person name="Sun Q."/>
            <person name="Inoue M."/>
        </authorList>
    </citation>
    <scope>NUCLEOTIDE SEQUENCE</scope>
    <source>
        <strain evidence="1">JCM 12289</strain>
    </source>
</reference>
<dbReference type="Proteomes" id="UP001500962">
    <property type="component" value="Unassembled WGS sequence"/>
</dbReference>
<sequence length="71" mass="8132">MTSENEGYQSPYPRDLFIQALNDKEREATTADITSKVGCSRETTRVKMHELEDDDIVKSRKIGSTLVWQLV</sequence>
<accession>A0AAV3SDQ2</accession>
<name>A0AAV3SDQ2_HALDO</name>
<dbReference type="AlphaFoldDB" id="A0AAV3SDQ2"/>
<evidence type="ECO:0000313" key="1">
    <source>
        <dbReference type="EMBL" id="GAA0452202.1"/>
    </source>
</evidence>